<accession>A0A540WCZ3</accession>
<dbReference type="RefSeq" id="WP_141637306.1">
    <property type="nucleotide sequence ID" value="NZ_VIGB01000003.1"/>
</dbReference>
<reference evidence="3 4" key="1">
    <citation type="submission" date="2019-06" db="EMBL/GenBank/DDBJ databases">
        <title>Description of Kitasatospora acidophila sp. nov. isolated from pine grove soil, and reclassification of Streptomyces novaecaesareae to Kitasatospora novaeceasareae comb. nov.</title>
        <authorList>
            <person name="Kim M.J."/>
        </authorList>
    </citation>
    <scope>NUCLEOTIDE SEQUENCE [LARGE SCALE GENOMIC DNA]</scope>
    <source>
        <strain evidence="3 4">MMS16-CNU292</strain>
    </source>
</reference>
<keyword evidence="4" id="KW-1185">Reference proteome</keyword>
<dbReference type="Pfam" id="PF03807">
    <property type="entry name" value="F420_oxidored"/>
    <property type="match status" value="1"/>
</dbReference>
<dbReference type="AlphaFoldDB" id="A0A540WCZ3"/>
<name>A0A540WCZ3_9ACTN</name>
<evidence type="ECO:0000313" key="4">
    <source>
        <dbReference type="Proteomes" id="UP000319103"/>
    </source>
</evidence>
<dbReference type="InterPro" id="IPR051267">
    <property type="entry name" value="STEAP_metalloreductase"/>
</dbReference>
<gene>
    <name evidence="3" type="ORF">E6W39_37810</name>
</gene>
<keyword evidence="1" id="KW-0560">Oxidoreductase</keyword>
<dbReference type="Proteomes" id="UP000319103">
    <property type="component" value="Unassembled WGS sequence"/>
</dbReference>
<comment type="caution">
    <text evidence="3">The sequence shown here is derived from an EMBL/GenBank/DDBJ whole genome shotgun (WGS) entry which is preliminary data.</text>
</comment>
<dbReference type="InterPro" id="IPR028939">
    <property type="entry name" value="P5C_Rdtase_cat_N"/>
</dbReference>
<organism evidence="3 4">
    <name type="scientific">Kitasatospora acidiphila</name>
    <dbReference type="NCBI Taxonomy" id="2567942"/>
    <lineage>
        <taxon>Bacteria</taxon>
        <taxon>Bacillati</taxon>
        <taxon>Actinomycetota</taxon>
        <taxon>Actinomycetes</taxon>
        <taxon>Kitasatosporales</taxon>
        <taxon>Streptomycetaceae</taxon>
        <taxon>Kitasatospora</taxon>
    </lineage>
</organism>
<sequence>MKIAVLGTGEVGRRLASAFVANGHQVTLGSRTADNTNAAQWAAEQGGSHGTFAQAAADAELVVNATAGLVSLDVLTAAGAENLDGKVVVDVSNPLDFSAGFPPKVLQKDGLSVAEQIQRAFPGVRVVKTLNTMNNIVMVEPSLVPGHHNVFVSGDDADAKTVVTDLLQEFGWSSAQIIDLGELSTAGGTELVLPLWVQLYGKLDGKPFNFAVVTA</sequence>
<dbReference type="OrthoDB" id="3194817at2"/>
<dbReference type="PANTHER" id="PTHR14239">
    <property type="entry name" value="DUDULIN-RELATED"/>
    <property type="match status" value="1"/>
</dbReference>
<dbReference type="InterPro" id="IPR036291">
    <property type="entry name" value="NAD(P)-bd_dom_sf"/>
</dbReference>
<dbReference type="SUPFAM" id="SSF51735">
    <property type="entry name" value="NAD(P)-binding Rossmann-fold domains"/>
    <property type="match status" value="1"/>
</dbReference>
<protein>
    <submittedName>
        <fullName evidence="3">NADP oxidoreductase</fullName>
    </submittedName>
</protein>
<evidence type="ECO:0000259" key="2">
    <source>
        <dbReference type="Pfam" id="PF03807"/>
    </source>
</evidence>
<dbReference type="EMBL" id="VIGB01000003">
    <property type="protein sequence ID" value="TQF06900.1"/>
    <property type="molecule type" value="Genomic_DNA"/>
</dbReference>
<evidence type="ECO:0000313" key="3">
    <source>
        <dbReference type="EMBL" id="TQF06900.1"/>
    </source>
</evidence>
<dbReference type="Gene3D" id="3.40.50.720">
    <property type="entry name" value="NAD(P)-binding Rossmann-like Domain"/>
    <property type="match status" value="1"/>
</dbReference>
<dbReference type="GO" id="GO:0016491">
    <property type="term" value="F:oxidoreductase activity"/>
    <property type="evidence" value="ECO:0007669"/>
    <property type="project" value="UniProtKB-KW"/>
</dbReference>
<evidence type="ECO:0000256" key="1">
    <source>
        <dbReference type="ARBA" id="ARBA00023002"/>
    </source>
</evidence>
<dbReference type="PANTHER" id="PTHR14239:SF10">
    <property type="entry name" value="REDUCTASE"/>
    <property type="match status" value="1"/>
</dbReference>
<feature type="domain" description="Pyrroline-5-carboxylate reductase catalytic N-terminal" evidence="2">
    <location>
        <begin position="2"/>
        <end position="94"/>
    </location>
</feature>
<proteinExistence type="predicted"/>